<protein>
    <submittedName>
        <fullName evidence="1">DUF1018 domain-containing protein</fullName>
    </submittedName>
</protein>
<name>A0AA42JE67_GLAPU</name>
<dbReference type="InterPro" id="IPR009363">
    <property type="entry name" value="Phage_Mu_Gp16"/>
</dbReference>
<dbReference type="Proteomes" id="UP001148834">
    <property type="component" value="Unassembled WGS sequence"/>
</dbReference>
<evidence type="ECO:0000313" key="1">
    <source>
        <dbReference type="EMBL" id="MDD2167884.1"/>
    </source>
</evidence>
<proteinExistence type="predicted"/>
<dbReference type="AlphaFoldDB" id="A0AA42JE67"/>
<comment type="caution">
    <text evidence="1">The sequence shown here is derived from an EMBL/GenBank/DDBJ whole genome shotgun (WGS) entry which is preliminary data.</text>
</comment>
<dbReference type="Pfam" id="PF06252">
    <property type="entry name" value="GemA"/>
    <property type="match status" value="1"/>
</dbReference>
<reference evidence="1" key="1">
    <citation type="submission" date="2022-09" db="EMBL/GenBank/DDBJ databases">
        <title>Molecular characterization of Glaesserella parasuis strains circulating in commercial swine farms using whole-genome sequencing.</title>
        <authorList>
            <person name="Mugabi R."/>
            <person name="Clavijo M."/>
            <person name="Li G."/>
        </authorList>
    </citation>
    <scope>NUCLEOTIDE SEQUENCE</scope>
    <source>
        <strain evidence="1">0435-53</strain>
    </source>
</reference>
<gene>
    <name evidence="1" type="ORF">N5925_04525</name>
</gene>
<organism evidence="1 2">
    <name type="scientific">Glaesserella parasuis</name>
    <name type="common">Haemophilus parasuis</name>
    <dbReference type="NCBI Taxonomy" id="738"/>
    <lineage>
        <taxon>Bacteria</taxon>
        <taxon>Pseudomonadati</taxon>
        <taxon>Pseudomonadota</taxon>
        <taxon>Gammaproteobacteria</taxon>
        <taxon>Pasteurellales</taxon>
        <taxon>Pasteurellaceae</taxon>
        <taxon>Glaesserella</taxon>
    </lineage>
</organism>
<sequence>MTLQSEKARLIQLVKIGQKQLNMDDFSYREILKRLTNKDSATKLTVVELHRVLHELKQKGAKVTYFAKNRKNSTAYSPVTGDVKVKSQVVHKIRAIWINMGKDGLLRDSSEQALNAYVRKIINKSRAIWVLNVGALNVNDASRILEILKKWHMRVLIERIEGKTGEKIQTKISYGRVVEWYKELFNETL</sequence>
<accession>A0AA42JE67</accession>
<dbReference type="EMBL" id="JAODIR010000016">
    <property type="protein sequence ID" value="MDD2167884.1"/>
    <property type="molecule type" value="Genomic_DNA"/>
</dbReference>
<evidence type="ECO:0000313" key="2">
    <source>
        <dbReference type="Proteomes" id="UP001148834"/>
    </source>
</evidence>